<dbReference type="HOGENOM" id="CLU_736970_0_0_2"/>
<reference evidence="2 3" key="2">
    <citation type="journal article" date="2009" name="Stand. Genomic Sci.">
        <title>Complete genome sequence of Staphylothermus marinus Stetter and Fiala 1986 type strain F1.</title>
        <authorList>
            <person name="Anderson I.J."/>
            <person name="Sun H."/>
            <person name="Lapidus A."/>
            <person name="Copeland A."/>
            <person name="Glavina Del Rio T."/>
            <person name="Tice H."/>
            <person name="Dalin E."/>
            <person name="Lucas S."/>
            <person name="Barry K."/>
            <person name="Land M."/>
            <person name="Richardson P."/>
            <person name="Huber H."/>
            <person name="Kyrpides N.C."/>
        </authorList>
    </citation>
    <scope>NUCLEOTIDE SEQUENCE [LARGE SCALE GENOMIC DNA]</scope>
    <source>
        <strain evidence="3">ATCC 43588 / DSM 3639 / JCM 9404 / F1</strain>
    </source>
</reference>
<evidence type="ECO:0000256" key="1">
    <source>
        <dbReference type="SAM" id="Phobius"/>
    </source>
</evidence>
<gene>
    <name evidence="2" type="ordered locus">Smar_0330</name>
</gene>
<organism evidence="2 3">
    <name type="scientific">Staphylothermus marinus (strain ATCC 43588 / DSM 3639 / JCM 9404 / F1)</name>
    <dbReference type="NCBI Taxonomy" id="399550"/>
    <lineage>
        <taxon>Archaea</taxon>
        <taxon>Thermoproteota</taxon>
        <taxon>Thermoprotei</taxon>
        <taxon>Desulfurococcales</taxon>
        <taxon>Desulfurococcaceae</taxon>
        <taxon>Staphylothermus</taxon>
    </lineage>
</organism>
<dbReference type="KEGG" id="smr:Smar_0330"/>
<keyword evidence="1" id="KW-1133">Transmembrane helix</keyword>
<dbReference type="AlphaFoldDB" id="A3DLD2"/>
<protein>
    <submittedName>
        <fullName evidence="2">Uncharacterized protein</fullName>
    </submittedName>
</protein>
<proteinExistence type="predicted"/>
<accession>A3DLD2</accession>
<evidence type="ECO:0000313" key="2">
    <source>
        <dbReference type="EMBL" id="ABN69442.1"/>
    </source>
</evidence>
<sequence length="375" mass="40957">MLSNKILILLFMGIILSLIPTGVVTPVISDEDSSYYVKYLFTLDISTNVNLSMHSEVVILYNATMTSQDTVHVTISIEKITASLASGTSTTTTTFSPSGSSENTEKLEYSVDIDLDEYYKGSFSGGETMGAVSRTFNIPLSGLTTYYNISYLGMDTYNGLPVYKYKVSMNISDQGRIFEAEGETYLHMGTLQPLYMYLDMNVKGSESSGELIYKLETLETNLPAKATSLEEDLGKAKILAGGLPGANIVVKGFKGSTAINVTNNGDRPGYLIILYKSEELSLSIIPAEQKSSYNILAVKPGEPKTIDLGFMLDKDINIATQQVSPSIDWRIIILLSITAVLVGGVIYVFHRSVNKLKELKSMSNEEVPPSNIPAQ</sequence>
<keyword evidence="1" id="KW-0472">Membrane</keyword>
<dbReference type="Proteomes" id="UP000000254">
    <property type="component" value="Chromosome"/>
</dbReference>
<dbReference type="EMBL" id="CP000575">
    <property type="protein sequence ID" value="ABN69442.1"/>
    <property type="molecule type" value="Genomic_DNA"/>
</dbReference>
<dbReference type="eggNOG" id="arCOG10423">
    <property type="taxonomic scope" value="Archaea"/>
</dbReference>
<dbReference type="OrthoDB" id="376544at2157"/>
<keyword evidence="1" id="KW-0812">Transmembrane</keyword>
<dbReference type="GeneID" id="4907117"/>
<keyword evidence="3" id="KW-1185">Reference proteome</keyword>
<feature type="transmembrane region" description="Helical" evidence="1">
    <location>
        <begin position="329"/>
        <end position="349"/>
    </location>
</feature>
<name>A3DLD2_STAMF</name>
<reference evidence="3" key="1">
    <citation type="journal article" date="2009" name="BMC Genomics">
        <title>The complete genome sequence of Staphylothermus marinus reveals differences in sulfur metabolism among heterotrophic Crenarchaeota.</title>
        <authorList>
            <person name="Anderson I.J."/>
            <person name="Dharmarajan L."/>
            <person name="Rodriguez J."/>
            <person name="Hooper S."/>
            <person name="Porat I."/>
            <person name="Ulrich L.E."/>
            <person name="Elkins J.G."/>
            <person name="Mavromatis K."/>
            <person name="Sun H."/>
            <person name="Land M."/>
            <person name="Lapidus A."/>
            <person name="Lucas S."/>
            <person name="Barry K."/>
            <person name="Huber H."/>
            <person name="Zhulin I.B."/>
            <person name="Whitman W.B."/>
            <person name="Mukhopadhyay B."/>
            <person name="Woese C."/>
            <person name="Bristow J."/>
            <person name="Kyrpides N."/>
        </authorList>
    </citation>
    <scope>NUCLEOTIDE SEQUENCE [LARGE SCALE GENOMIC DNA]</scope>
    <source>
        <strain evidence="3">ATCC 43588 / DSM 3639 / JCM 9404 / F1</strain>
    </source>
</reference>
<dbReference type="STRING" id="399550.Smar_0330"/>
<dbReference type="RefSeq" id="WP_011838633.1">
    <property type="nucleotide sequence ID" value="NC_009033.1"/>
</dbReference>
<evidence type="ECO:0000313" key="3">
    <source>
        <dbReference type="Proteomes" id="UP000000254"/>
    </source>
</evidence>